<feature type="domain" description="Hemerythrin-like" evidence="1">
    <location>
        <begin position="13"/>
        <end position="127"/>
    </location>
</feature>
<organism evidence="2 3">
    <name type="scientific">Streptomyces formicae</name>
    <dbReference type="NCBI Taxonomy" id="1616117"/>
    <lineage>
        <taxon>Bacteria</taxon>
        <taxon>Bacillati</taxon>
        <taxon>Actinomycetota</taxon>
        <taxon>Actinomycetes</taxon>
        <taxon>Kitasatosporales</taxon>
        <taxon>Streptomycetaceae</taxon>
        <taxon>Streptomyces</taxon>
    </lineage>
</organism>
<evidence type="ECO:0000313" key="2">
    <source>
        <dbReference type="EMBL" id="UNM12998.1"/>
    </source>
</evidence>
<dbReference type="Proteomes" id="UP000828924">
    <property type="component" value="Chromosome"/>
</dbReference>
<gene>
    <name evidence="2" type="ORF">J4032_17070</name>
</gene>
<evidence type="ECO:0000259" key="1">
    <source>
        <dbReference type="Pfam" id="PF01814"/>
    </source>
</evidence>
<reference evidence="2 3" key="1">
    <citation type="submission" date="2021-03" db="EMBL/GenBank/DDBJ databases">
        <title>Complete genome of Streptomyces formicae strain 1H-GS9 (DSM 100524).</title>
        <authorList>
            <person name="Atanasov K.E."/>
            <person name="Altabella T."/>
            <person name="Ferrer A."/>
        </authorList>
    </citation>
    <scope>NUCLEOTIDE SEQUENCE [LARGE SCALE GENOMIC DNA]</scope>
    <source>
        <strain evidence="2 3">1H-GS9</strain>
    </source>
</reference>
<dbReference type="Pfam" id="PF01814">
    <property type="entry name" value="Hemerythrin"/>
    <property type="match status" value="1"/>
</dbReference>
<accession>A0ABY3WT90</accession>
<sequence>MCHDCGCREVSLIKDFIAEHEMVTDLAGDAVRALERGADADAGRLVREMAAALRAHWQGEERGLFAVMRQDDEYAGYIEALEHEHRDLDHLLDTVDLGDANGRRRFVKAVAELHRHIAKEEDGLFPASLTALTGDDWNRSIAA</sequence>
<proteinExistence type="predicted"/>
<name>A0ABY3WT90_9ACTN</name>
<protein>
    <submittedName>
        <fullName evidence="2">Hemerythrin domain-containing protein</fullName>
    </submittedName>
</protein>
<keyword evidence="3" id="KW-1185">Reference proteome</keyword>
<dbReference type="Gene3D" id="1.20.120.520">
    <property type="entry name" value="nmb1532 protein domain like"/>
    <property type="match status" value="1"/>
</dbReference>
<dbReference type="EMBL" id="CP071872">
    <property type="protein sequence ID" value="UNM12998.1"/>
    <property type="molecule type" value="Genomic_DNA"/>
</dbReference>
<dbReference type="InterPro" id="IPR012312">
    <property type="entry name" value="Hemerythrin-like"/>
</dbReference>
<dbReference type="RefSeq" id="WP_242331710.1">
    <property type="nucleotide sequence ID" value="NZ_CP071872.1"/>
</dbReference>
<evidence type="ECO:0000313" key="3">
    <source>
        <dbReference type="Proteomes" id="UP000828924"/>
    </source>
</evidence>